<dbReference type="InterPro" id="IPR013328">
    <property type="entry name" value="6PGD_dom2"/>
</dbReference>
<organism evidence="4 5">
    <name type="scientific">Botryobasidium botryosum (strain FD-172 SS1)</name>
    <dbReference type="NCBI Taxonomy" id="930990"/>
    <lineage>
        <taxon>Eukaryota</taxon>
        <taxon>Fungi</taxon>
        <taxon>Dikarya</taxon>
        <taxon>Basidiomycota</taxon>
        <taxon>Agaricomycotina</taxon>
        <taxon>Agaricomycetes</taxon>
        <taxon>Cantharellales</taxon>
        <taxon>Botryobasidiaceae</taxon>
        <taxon>Botryobasidium</taxon>
    </lineage>
</organism>
<gene>
    <name evidence="4" type="ORF">BOTBODRAFT_176663</name>
</gene>
<dbReference type="GO" id="GO:0016616">
    <property type="term" value="F:oxidoreductase activity, acting on the CH-OH group of donors, NAD or NADP as acceptor"/>
    <property type="evidence" value="ECO:0007669"/>
    <property type="project" value="InterPro"/>
</dbReference>
<dbReference type="SUPFAM" id="SSF101898">
    <property type="entry name" value="NHL repeat"/>
    <property type="match status" value="1"/>
</dbReference>
<dbReference type="HOGENOM" id="CLU_031652_0_0_1"/>
<dbReference type="InterPro" id="IPR006176">
    <property type="entry name" value="3-OHacyl-CoA_DH_NAD-bd"/>
</dbReference>
<keyword evidence="5" id="KW-1185">Reference proteome</keyword>
<feature type="domain" description="3-hydroxyacyl-CoA dehydrogenase NAD binding" evidence="3">
    <location>
        <begin position="15"/>
        <end position="185"/>
    </location>
</feature>
<dbReference type="SMART" id="SM00135">
    <property type="entry name" value="LY"/>
    <property type="match status" value="4"/>
</dbReference>
<name>A0A067M982_BOTB1</name>
<keyword evidence="1" id="KW-0560">Oxidoreductase</keyword>
<dbReference type="EMBL" id="KL198052">
    <property type="protein sequence ID" value="KDQ12139.1"/>
    <property type="molecule type" value="Genomic_DNA"/>
</dbReference>
<dbReference type="GO" id="GO:0070403">
    <property type="term" value="F:NAD+ binding"/>
    <property type="evidence" value="ECO:0007669"/>
    <property type="project" value="InterPro"/>
</dbReference>
<evidence type="ECO:0000259" key="2">
    <source>
        <dbReference type="Pfam" id="PF00725"/>
    </source>
</evidence>
<dbReference type="Pfam" id="PF00725">
    <property type="entry name" value="3HCDH"/>
    <property type="match status" value="1"/>
</dbReference>
<dbReference type="InterPro" id="IPR000033">
    <property type="entry name" value="LDLR_classB_rpt"/>
</dbReference>
<dbReference type="PANTHER" id="PTHR48075">
    <property type="entry name" value="3-HYDROXYACYL-COA DEHYDROGENASE FAMILY PROTEIN"/>
    <property type="match status" value="1"/>
</dbReference>
<dbReference type="InterPro" id="IPR011042">
    <property type="entry name" value="6-blade_b-propeller_TolB-like"/>
</dbReference>
<dbReference type="PANTHER" id="PTHR48075:SF3">
    <property type="entry name" value="3-HYDROXYACYL-COA DEHYDROGENASE"/>
    <property type="match status" value="1"/>
</dbReference>
<evidence type="ECO:0000313" key="4">
    <source>
        <dbReference type="EMBL" id="KDQ12139.1"/>
    </source>
</evidence>
<dbReference type="GO" id="GO:0006631">
    <property type="term" value="P:fatty acid metabolic process"/>
    <property type="evidence" value="ECO:0007669"/>
    <property type="project" value="InterPro"/>
</dbReference>
<evidence type="ECO:0000259" key="3">
    <source>
        <dbReference type="Pfam" id="PF02737"/>
    </source>
</evidence>
<evidence type="ECO:0000313" key="5">
    <source>
        <dbReference type="Proteomes" id="UP000027195"/>
    </source>
</evidence>
<dbReference type="InterPro" id="IPR006108">
    <property type="entry name" value="3HC_DH_C"/>
</dbReference>
<evidence type="ECO:0000256" key="1">
    <source>
        <dbReference type="ARBA" id="ARBA00023002"/>
    </source>
</evidence>
<proteinExistence type="predicted"/>
<dbReference type="InParanoid" id="A0A067M982"/>
<accession>A0A067M982</accession>
<dbReference type="OrthoDB" id="3041650at2759"/>
<dbReference type="SUPFAM" id="SSF48179">
    <property type="entry name" value="6-phosphogluconate dehydrogenase C-terminal domain-like"/>
    <property type="match status" value="1"/>
</dbReference>
<dbReference type="InterPro" id="IPR008927">
    <property type="entry name" value="6-PGluconate_DH-like_C_sf"/>
</dbReference>
<dbReference type="AlphaFoldDB" id="A0A067M982"/>
<reference evidence="5" key="1">
    <citation type="journal article" date="2014" name="Proc. Natl. Acad. Sci. U.S.A.">
        <title>Extensive sampling of basidiomycete genomes demonstrates inadequacy of the white-rot/brown-rot paradigm for wood decay fungi.</title>
        <authorList>
            <person name="Riley R."/>
            <person name="Salamov A.A."/>
            <person name="Brown D.W."/>
            <person name="Nagy L.G."/>
            <person name="Floudas D."/>
            <person name="Held B.W."/>
            <person name="Levasseur A."/>
            <person name="Lombard V."/>
            <person name="Morin E."/>
            <person name="Otillar R."/>
            <person name="Lindquist E.A."/>
            <person name="Sun H."/>
            <person name="LaButti K.M."/>
            <person name="Schmutz J."/>
            <person name="Jabbour D."/>
            <person name="Luo H."/>
            <person name="Baker S.E."/>
            <person name="Pisabarro A.G."/>
            <person name="Walton J.D."/>
            <person name="Blanchette R.A."/>
            <person name="Henrissat B."/>
            <person name="Martin F."/>
            <person name="Cullen D."/>
            <person name="Hibbett D.S."/>
            <person name="Grigoriev I.V."/>
        </authorList>
    </citation>
    <scope>NUCLEOTIDE SEQUENCE [LARGE SCALE GENOMIC DNA]</scope>
    <source>
        <strain evidence="5">FD-172 SS1</strain>
    </source>
</reference>
<dbReference type="Proteomes" id="UP000027195">
    <property type="component" value="Unassembled WGS sequence"/>
</dbReference>
<dbReference type="Pfam" id="PF02737">
    <property type="entry name" value="3HCDH_N"/>
    <property type="match status" value="1"/>
</dbReference>
<dbReference type="SUPFAM" id="SSF51735">
    <property type="entry name" value="NAD(P)-binding Rossmann-fold domains"/>
    <property type="match status" value="1"/>
</dbReference>
<protein>
    <recommendedName>
        <fullName evidence="6">3-hydroxyacyl-CoA dehydrogenase</fullName>
    </recommendedName>
</protein>
<dbReference type="Gene3D" id="2.120.10.30">
    <property type="entry name" value="TolB, C-terminal domain"/>
    <property type="match status" value="2"/>
</dbReference>
<feature type="domain" description="3-hydroxyacyl-CoA dehydrogenase C-terminal" evidence="2">
    <location>
        <begin position="190"/>
        <end position="287"/>
    </location>
</feature>
<dbReference type="InterPro" id="IPR036291">
    <property type="entry name" value="NAD(P)-bd_dom_sf"/>
</dbReference>
<sequence>MPYTVPTTLAGRPFAILGAGTLGRRIALMWLTQGETVHIFDSNPRALQDATTYVSENLETVIRLQVQGGRPGTLKTFVDRTEAVKDAWIVVEAVPEILPLKIQVLGELDKIVRDDCIIATNSSSYVSSDMLANVTKPDRVVSTHYYMPPQSLPVEIMPNKHTNPEIVPLIAREAARHGLQPYQVKKESVGLIFNRIWAAIKREALYVVADGVADPQDVDAMMRDVMGSKLLVFDGIDQVGLDVALAIEEHYAADRPGQIPPQPAALLRKMVEQGKLGKKSGEGFYKYAKPGEPLPPTDRIIFLDIFKGEINSCTTDGKDIKSIISGLKTMPDGVQVDTRPGHGHIYWTNMGSSPKTNDGSIQRSNMDGSNIVTIVPPGATMTPKQLVLDQTSDHLYWCDREGMRVLRCKLDGSNLETLVVAGTTDADRDSGRAQCVGITVDVNRRLLYWTQKGPSKGWDGRILRANIDIPAGQTASNRTDIETLFAGLPEPIDLELHAERQLLYWTDRGDPPFGNTLNRAFVDAPLNPDAKPKGPSKDLIIDEKFHEAIGVTLDIPGDRVYVSDLLGGLYSMRLDGSGKTAVLPDVGNLTGIVFCPAHATV</sequence>
<dbReference type="Gene3D" id="3.40.50.720">
    <property type="entry name" value="NAD(P)-binding Rossmann-like Domain"/>
    <property type="match status" value="1"/>
</dbReference>
<evidence type="ECO:0008006" key="6">
    <source>
        <dbReference type="Google" id="ProtNLM"/>
    </source>
</evidence>
<dbReference type="STRING" id="930990.A0A067M982"/>
<dbReference type="Gene3D" id="1.10.1040.10">
    <property type="entry name" value="N-(1-d-carboxylethyl)-l-norvaline Dehydrogenase, domain 2"/>
    <property type="match status" value="1"/>
</dbReference>